<dbReference type="Pfam" id="PF00550">
    <property type="entry name" value="PP-binding"/>
    <property type="match status" value="1"/>
</dbReference>
<dbReference type="PROSITE" id="PS50075">
    <property type="entry name" value="CARRIER"/>
    <property type="match status" value="1"/>
</dbReference>
<protein>
    <submittedName>
        <fullName evidence="2">Acyl carrier protein</fullName>
    </submittedName>
</protein>
<accession>A0A6B8M9J4</accession>
<feature type="domain" description="Carrier" evidence="1">
    <location>
        <begin position="14"/>
        <end position="92"/>
    </location>
</feature>
<evidence type="ECO:0000313" key="3">
    <source>
        <dbReference type="Proteomes" id="UP000422569"/>
    </source>
</evidence>
<dbReference type="AlphaFoldDB" id="A0A6B8M9J4"/>
<sequence>MSNVATHWRELVDATTLQTSDRISSIVGQFISLHDDVAPNQDLQELGLTSMQMVNLMLSIEAEFDLTIPSSKLVPSNFRSIENIQALLRDLAH</sequence>
<dbReference type="EMBL" id="CP044331">
    <property type="protein sequence ID" value="QGM98492.1"/>
    <property type="molecule type" value="Genomic_DNA"/>
</dbReference>
<dbReference type="Gene3D" id="1.10.1200.10">
    <property type="entry name" value="ACP-like"/>
    <property type="match status" value="1"/>
</dbReference>
<dbReference type="Proteomes" id="UP000422569">
    <property type="component" value="Chromosome"/>
</dbReference>
<gene>
    <name evidence="2" type="ORF">F7D14_14090</name>
</gene>
<organism evidence="2 3">
    <name type="scientific">Methylocystis parvus</name>
    <dbReference type="NCBI Taxonomy" id="134"/>
    <lineage>
        <taxon>Bacteria</taxon>
        <taxon>Pseudomonadati</taxon>
        <taxon>Pseudomonadota</taxon>
        <taxon>Alphaproteobacteria</taxon>
        <taxon>Hyphomicrobiales</taxon>
        <taxon>Methylocystaceae</taxon>
        <taxon>Methylocystis</taxon>
    </lineage>
</organism>
<keyword evidence="3" id="KW-1185">Reference proteome</keyword>
<dbReference type="InterPro" id="IPR009081">
    <property type="entry name" value="PP-bd_ACP"/>
</dbReference>
<dbReference type="InterPro" id="IPR036736">
    <property type="entry name" value="ACP-like_sf"/>
</dbReference>
<dbReference type="KEGG" id="mpar:F7D14_14090"/>
<proteinExistence type="predicted"/>
<dbReference type="SUPFAM" id="SSF47336">
    <property type="entry name" value="ACP-like"/>
    <property type="match status" value="1"/>
</dbReference>
<evidence type="ECO:0000313" key="2">
    <source>
        <dbReference type="EMBL" id="QGM98492.1"/>
    </source>
</evidence>
<name>A0A6B8M9J4_9HYPH</name>
<evidence type="ECO:0000259" key="1">
    <source>
        <dbReference type="PROSITE" id="PS50075"/>
    </source>
</evidence>
<reference evidence="2 3" key="1">
    <citation type="submission" date="2019-09" db="EMBL/GenBank/DDBJ databases">
        <title>Isolation and complete genome sequencing of Methylocystis species.</title>
        <authorList>
            <person name="Rumah B.L."/>
            <person name="Stead C.E."/>
            <person name="Stevens B.C."/>
            <person name="Minton N.P."/>
            <person name="Grosse-Honebrink A."/>
            <person name="Zhang Y."/>
        </authorList>
    </citation>
    <scope>NUCLEOTIDE SEQUENCE [LARGE SCALE GENOMIC DNA]</scope>
    <source>
        <strain evidence="2 3">BRCS2</strain>
    </source>
</reference>